<evidence type="ECO:0000313" key="2">
    <source>
        <dbReference type="EMBL" id="QFU77701.1"/>
    </source>
</evidence>
<keyword evidence="3" id="KW-1185">Reference proteome</keyword>
<dbReference type="AlphaFoldDB" id="A0A5P9NPG4"/>
<sequence length="180" mass="19931">MLLALASTLQASEEPPVNYPDRATVIENLGLQAHVEGGYFKRTFQADDRPKVDIGDGPRYTMTSIYYLLTADSPTGHWHLNRSDIVHYYHLGAPVHYYMLHPDGHLETAVLGPDLAAGQQLQLTVRGGIWKASHLPQGDYGLVSEAVSPGFEYSDMTLGERAPLLDAFPQHADLIQAYTR</sequence>
<dbReference type="OrthoDB" id="9798288at2"/>
<dbReference type="PANTHER" id="PTHR33387:SF3">
    <property type="entry name" value="DUF985 DOMAIN-CONTAINING PROTEIN"/>
    <property type="match status" value="1"/>
</dbReference>
<dbReference type="InterPro" id="IPR011051">
    <property type="entry name" value="RmlC_Cupin_sf"/>
</dbReference>
<dbReference type="EMBL" id="CP036422">
    <property type="protein sequence ID" value="QFU77701.1"/>
    <property type="molecule type" value="Genomic_DNA"/>
</dbReference>
<dbReference type="Pfam" id="PF06172">
    <property type="entry name" value="Cupin_5"/>
    <property type="match status" value="1"/>
</dbReference>
<organism evidence="2 3">
    <name type="scientific">Halioglobus maricola</name>
    <dbReference type="NCBI Taxonomy" id="2601894"/>
    <lineage>
        <taxon>Bacteria</taxon>
        <taxon>Pseudomonadati</taxon>
        <taxon>Pseudomonadota</taxon>
        <taxon>Gammaproteobacteria</taxon>
        <taxon>Cellvibrionales</taxon>
        <taxon>Halieaceae</taxon>
        <taxon>Halioglobus</taxon>
    </lineage>
</organism>
<gene>
    <name evidence="2" type="ORF">EY643_00725</name>
</gene>
<dbReference type="CDD" id="cd06121">
    <property type="entry name" value="cupin_YML079wp"/>
    <property type="match status" value="1"/>
</dbReference>
<reference evidence="2 3" key="1">
    <citation type="submission" date="2019-02" db="EMBL/GenBank/DDBJ databases">
        <authorList>
            <person name="Li S.-H."/>
        </authorList>
    </citation>
    <scope>NUCLEOTIDE SEQUENCE [LARGE SCALE GENOMIC DNA]</scope>
    <source>
        <strain evidence="2 3">IMCC14385</strain>
    </source>
</reference>
<feature type="domain" description="DUF985" evidence="1">
    <location>
        <begin position="24"/>
        <end position="158"/>
    </location>
</feature>
<dbReference type="Proteomes" id="UP000326287">
    <property type="component" value="Chromosome"/>
</dbReference>
<dbReference type="Gene3D" id="2.60.120.10">
    <property type="entry name" value="Jelly Rolls"/>
    <property type="match status" value="1"/>
</dbReference>
<accession>A0A5P9NPG4</accession>
<dbReference type="KEGG" id="halc:EY643_00725"/>
<evidence type="ECO:0000259" key="1">
    <source>
        <dbReference type="Pfam" id="PF06172"/>
    </source>
</evidence>
<protein>
    <submittedName>
        <fullName evidence="2">Cupin domain-containing protein</fullName>
    </submittedName>
</protein>
<evidence type="ECO:0000313" key="3">
    <source>
        <dbReference type="Proteomes" id="UP000326287"/>
    </source>
</evidence>
<dbReference type="InterPro" id="IPR009327">
    <property type="entry name" value="Cupin_DUF985"/>
</dbReference>
<dbReference type="SUPFAM" id="SSF51182">
    <property type="entry name" value="RmlC-like cupins"/>
    <property type="match status" value="1"/>
</dbReference>
<dbReference type="InterPro" id="IPR014710">
    <property type="entry name" value="RmlC-like_jellyroll"/>
</dbReference>
<dbReference type="PANTHER" id="PTHR33387">
    <property type="entry name" value="RMLC-LIKE JELLY ROLL FOLD PROTEIN"/>
    <property type="match status" value="1"/>
</dbReference>
<proteinExistence type="predicted"/>
<name>A0A5P9NPG4_9GAMM</name>
<dbReference type="InterPro" id="IPR039935">
    <property type="entry name" value="YML079W-like"/>
</dbReference>